<dbReference type="SUPFAM" id="SSF51735">
    <property type="entry name" value="NAD(P)-binding Rossmann-fold domains"/>
    <property type="match status" value="1"/>
</dbReference>
<evidence type="ECO:0000256" key="2">
    <source>
        <dbReference type="ARBA" id="ARBA00022857"/>
    </source>
</evidence>
<dbReference type="InterPro" id="IPR008927">
    <property type="entry name" value="6-PGluconate_DH-like_C_sf"/>
</dbReference>
<evidence type="ECO:0000256" key="3">
    <source>
        <dbReference type="ARBA" id="ARBA00023002"/>
    </source>
</evidence>
<comment type="function">
    <text evidence="4">Catalyzes the reduction of 1-pyrroline-5-carboxylate (PCA) to L-proline.</text>
</comment>
<dbReference type="HAMAP" id="MF_01925">
    <property type="entry name" value="P5C_reductase"/>
    <property type="match status" value="1"/>
</dbReference>
<comment type="similarity">
    <text evidence="1 4">Belongs to the pyrroline-5-carboxylate reductase family.</text>
</comment>
<gene>
    <name evidence="4 8" type="primary">proC</name>
    <name evidence="9" type="ORF">LS73_007050</name>
    <name evidence="8" type="ORF">NCTC12714_01580</name>
</gene>
<dbReference type="Proteomes" id="UP000029922">
    <property type="component" value="Unassembled WGS sequence"/>
</dbReference>
<evidence type="ECO:0000313" key="9">
    <source>
        <dbReference type="EMBL" id="TLD99619.1"/>
    </source>
</evidence>
<keyword evidence="3 4" id="KW-0560">Oxidoreductase</keyword>
<feature type="binding site" evidence="5">
    <location>
        <begin position="81"/>
        <end position="84"/>
    </location>
    <ligand>
        <name>NADP(+)</name>
        <dbReference type="ChEBI" id="CHEBI:58349"/>
    </ligand>
</feature>
<feature type="domain" description="Pyrroline-5-carboxylate reductase dimerisation" evidence="7">
    <location>
        <begin position="197"/>
        <end position="297"/>
    </location>
</feature>
<dbReference type="InterPro" id="IPR000304">
    <property type="entry name" value="Pyrroline-COOH_reductase"/>
</dbReference>
<dbReference type="AlphaFoldDB" id="A0A099TZ43"/>
<proteinExistence type="inferred from homology"/>
<sequence>MELIIVGYGNMAKAILQGLLRNNEMCSYIKKIYIVGRNPYKIESWLESILAGGKYKLMNGKDIILQKTMQIHCNKKSVLLACKPYNLKNFSFSGNAEVVYSILAGIGLYSLKPIISGSHYVMIMPNICAELGFSSNAVLWYNSSQANSIKKAGETIDALLEENRESLYIDTMQDPKMRDVIENFVSSFGNCVFVQNEQELHASIATNGSSPAVLALVAQALINAGVHSGLGLDTSKKLVQKTFEGLAQLLLTKTPQEIKDSITTPGGTTARALLHCDESAVQGNITRALIKAVERVQK</sequence>
<evidence type="ECO:0000313" key="11">
    <source>
        <dbReference type="Proteomes" id="UP000255139"/>
    </source>
</evidence>
<dbReference type="InterPro" id="IPR028939">
    <property type="entry name" value="P5C_Rdtase_cat_N"/>
</dbReference>
<dbReference type="RefSeq" id="WP_034558383.1">
    <property type="nucleotide sequence ID" value="NZ_FZML01000033.1"/>
</dbReference>
<reference evidence="9 10" key="1">
    <citation type="journal article" date="2014" name="Genome Announc.">
        <title>Draft genome sequences of eight enterohepatic helicobacter species isolated from both laboratory and wild rodents.</title>
        <authorList>
            <person name="Sheh A."/>
            <person name="Shen Z."/>
            <person name="Fox J.G."/>
        </authorList>
    </citation>
    <scope>NUCLEOTIDE SEQUENCE [LARGE SCALE GENOMIC DNA]</scope>
    <source>
        <strain evidence="9 10">ST1</strain>
    </source>
</reference>
<dbReference type="Pfam" id="PF14748">
    <property type="entry name" value="P5CR_dimer"/>
    <property type="match status" value="1"/>
</dbReference>
<evidence type="ECO:0000313" key="10">
    <source>
        <dbReference type="Proteomes" id="UP000029922"/>
    </source>
</evidence>
<keyword evidence="4" id="KW-0641">Proline biosynthesis</keyword>
<comment type="catalytic activity">
    <reaction evidence="4">
        <text>L-proline + NAD(+) = (S)-1-pyrroline-5-carboxylate + NADH + 2 H(+)</text>
        <dbReference type="Rhea" id="RHEA:14105"/>
        <dbReference type="ChEBI" id="CHEBI:15378"/>
        <dbReference type="ChEBI" id="CHEBI:17388"/>
        <dbReference type="ChEBI" id="CHEBI:57540"/>
        <dbReference type="ChEBI" id="CHEBI:57945"/>
        <dbReference type="ChEBI" id="CHEBI:60039"/>
        <dbReference type="EC" id="1.5.1.2"/>
    </reaction>
</comment>
<keyword evidence="11" id="KW-1185">Reference proteome</keyword>
<reference evidence="8 11" key="2">
    <citation type="submission" date="2018-06" db="EMBL/GenBank/DDBJ databases">
        <authorList>
            <consortium name="Pathogen Informatics"/>
            <person name="Doyle S."/>
        </authorList>
    </citation>
    <scope>NUCLEOTIDE SEQUENCE [LARGE SCALE GENOMIC DNA]</scope>
    <source>
        <strain evidence="8 11">NCTC12714</strain>
    </source>
</reference>
<dbReference type="OrthoDB" id="9805754at2"/>
<dbReference type="GO" id="GO:0004735">
    <property type="term" value="F:pyrroline-5-carboxylate reductase activity"/>
    <property type="evidence" value="ECO:0007669"/>
    <property type="project" value="UniProtKB-UniRule"/>
</dbReference>
<organism evidence="8 11">
    <name type="scientific">Helicobacter muridarum</name>
    <dbReference type="NCBI Taxonomy" id="216"/>
    <lineage>
        <taxon>Bacteria</taxon>
        <taxon>Pseudomonadati</taxon>
        <taxon>Campylobacterota</taxon>
        <taxon>Epsilonproteobacteria</taxon>
        <taxon>Campylobacterales</taxon>
        <taxon>Helicobacteraceae</taxon>
        <taxon>Helicobacter</taxon>
    </lineage>
</organism>
<dbReference type="PANTHER" id="PTHR11645">
    <property type="entry name" value="PYRROLINE-5-CARBOXYLATE REDUCTASE"/>
    <property type="match status" value="1"/>
</dbReference>
<evidence type="ECO:0000259" key="6">
    <source>
        <dbReference type="Pfam" id="PF03807"/>
    </source>
</evidence>
<dbReference type="EC" id="1.5.1.2" evidence="4"/>
<name>A0A099TZ43_9HELI</name>
<keyword evidence="4" id="KW-0963">Cytoplasm</keyword>
<dbReference type="SUPFAM" id="SSF48179">
    <property type="entry name" value="6-phosphogluconate dehydrogenase C-terminal domain-like"/>
    <property type="match status" value="1"/>
</dbReference>
<feature type="domain" description="Pyrroline-5-carboxylate reductase catalytic N-terminal" evidence="6">
    <location>
        <begin position="5"/>
        <end position="90"/>
    </location>
</feature>
<dbReference type="GO" id="GO:0055129">
    <property type="term" value="P:L-proline biosynthetic process"/>
    <property type="evidence" value="ECO:0007669"/>
    <property type="project" value="UniProtKB-UniRule"/>
</dbReference>
<evidence type="ECO:0000256" key="5">
    <source>
        <dbReference type="PIRSR" id="PIRSR000193-1"/>
    </source>
</evidence>
<comment type="subcellular location">
    <subcellularLocation>
        <location evidence="4">Cytoplasm</location>
    </subcellularLocation>
</comment>
<dbReference type="Gene3D" id="1.10.3730.10">
    <property type="entry name" value="ProC C-terminal domain-like"/>
    <property type="match status" value="1"/>
</dbReference>
<dbReference type="EMBL" id="UGJE01000002">
    <property type="protein sequence ID" value="STQ86769.1"/>
    <property type="molecule type" value="Genomic_DNA"/>
</dbReference>
<dbReference type="InterPro" id="IPR029036">
    <property type="entry name" value="P5CR_dimer"/>
</dbReference>
<evidence type="ECO:0000313" key="8">
    <source>
        <dbReference type="EMBL" id="STQ86769.1"/>
    </source>
</evidence>
<dbReference type="GO" id="GO:0005737">
    <property type="term" value="C:cytoplasm"/>
    <property type="evidence" value="ECO:0007669"/>
    <property type="project" value="UniProtKB-SubCell"/>
</dbReference>
<comment type="catalytic activity">
    <reaction evidence="4">
        <text>L-proline + NADP(+) = (S)-1-pyrroline-5-carboxylate + NADPH + 2 H(+)</text>
        <dbReference type="Rhea" id="RHEA:14109"/>
        <dbReference type="ChEBI" id="CHEBI:15378"/>
        <dbReference type="ChEBI" id="CHEBI:17388"/>
        <dbReference type="ChEBI" id="CHEBI:57783"/>
        <dbReference type="ChEBI" id="CHEBI:58349"/>
        <dbReference type="ChEBI" id="CHEBI:60039"/>
        <dbReference type="EC" id="1.5.1.2"/>
    </reaction>
</comment>
<dbReference type="Pfam" id="PF03807">
    <property type="entry name" value="F420_oxidored"/>
    <property type="match status" value="1"/>
</dbReference>
<dbReference type="PIRSF" id="PIRSF000193">
    <property type="entry name" value="Pyrrol-5-carb_rd"/>
    <property type="match status" value="1"/>
</dbReference>
<dbReference type="STRING" id="216.LS73_06355"/>
<protein>
    <recommendedName>
        <fullName evidence="4">Pyrroline-5-carboxylate reductase</fullName>
        <shortName evidence="4">P5C reductase</shortName>
        <shortName evidence="4">P5CR</shortName>
        <ecNumber evidence="4">1.5.1.2</ecNumber>
    </recommendedName>
    <alternativeName>
        <fullName evidence="4">PCA reductase</fullName>
    </alternativeName>
</protein>
<dbReference type="UniPathway" id="UPA00098">
    <property type="reaction ID" value="UER00361"/>
</dbReference>
<keyword evidence="4" id="KW-0028">Amino-acid biosynthesis</keyword>
<dbReference type="EMBL" id="JRPD02000016">
    <property type="protein sequence ID" value="TLD99619.1"/>
    <property type="molecule type" value="Genomic_DNA"/>
</dbReference>
<dbReference type="PANTHER" id="PTHR11645:SF0">
    <property type="entry name" value="PYRROLINE-5-CARBOXYLATE REDUCTASE 3"/>
    <property type="match status" value="1"/>
</dbReference>
<keyword evidence="2 4" id="KW-0521">NADP</keyword>
<dbReference type="Proteomes" id="UP000255139">
    <property type="component" value="Unassembled WGS sequence"/>
</dbReference>
<evidence type="ECO:0000256" key="1">
    <source>
        <dbReference type="ARBA" id="ARBA00005525"/>
    </source>
</evidence>
<dbReference type="Gene3D" id="3.40.50.720">
    <property type="entry name" value="NAD(P)-binding Rossmann-like Domain"/>
    <property type="match status" value="1"/>
</dbReference>
<evidence type="ECO:0000259" key="7">
    <source>
        <dbReference type="Pfam" id="PF14748"/>
    </source>
</evidence>
<comment type="pathway">
    <text evidence="4">Amino-acid biosynthesis; L-proline biosynthesis; L-proline from L-glutamate 5-semialdehyde: step 1/1.</text>
</comment>
<accession>A0A099TZ43</accession>
<dbReference type="InterPro" id="IPR036291">
    <property type="entry name" value="NAD(P)-bd_dom_sf"/>
</dbReference>
<evidence type="ECO:0000256" key="4">
    <source>
        <dbReference type="HAMAP-Rule" id="MF_01925"/>
    </source>
</evidence>